<name>A0ABN1R5Q5_9ACTN</name>
<keyword evidence="3" id="KW-1185">Reference proteome</keyword>
<evidence type="ECO:0000313" key="3">
    <source>
        <dbReference type="Proteomes" id="UP001500418"/>
    </source>
</evidence>
<reference evidence="2 3" key="1">
    <citation type="journal article" date="2019" name="Int. J. Syst. Evol. Microbiol.">
        <title>The Global Catalogue of Microorganisms (GCM) 10K type strain sequencing project: providing services to taxonomists for standard genome sequencing and annotation.</title>
        <authorList>
            <consortium name="The Broad Institute Genomics Platform"/>
            <consortium name="The Broad Institute Genome Sequencing Center for Infectious Disease"/>
            <person name="Wu L."/>
            <person name="Ma J."/>
        </authorList>
    </citation>
    <scope>NUCLEOTIDE SEQUENCE [LARGE SCALE GENOMIC DNA]</scope>
    <source>
        <strain evidence="2 3">JCM 11444</strain>
    </source>
</reference>
<feature type="region of interest" description="Disordered" evidence="1">
    <location>
        <begin position="34"/>
        <end position="71"/>
    </location>
</feature>
<accession>A0ABN1R5Q5</accession>
<protein>
    <recommendedName>
        <fullName evidence="4">Transposase</fullName>
    </recommendedName>
</protein>
<dbReference type="EMBL" id="BAAAID010000072">
    <property type="protein sequence ID" value="GAA0951959.1"/>
    <property type="molecule type" value="Genomic_DNA"/>
</dbReference>
<gene>
    <name evidence="2" type="ORF">GCM10009575_076640</name>
</gene>
<organism evidence="2 3">
    <name type="scientific">Streptomyces rhizosphaericus</name>
    <dbReference type="NCBI Taxonomy" id="114699"/>
    <lineage>
        <taxon>Bacteria</taxon>
        <taxon>Bacillati</taxon>
        <taxon>Actinomycetota</taxon>
        <taxon>Actinomycetes</taxon>
        <taxon>Kitasatosporales</taxon>
        <taxon>Streptomycetaceae</taxon>
        <taxon>Streptomyces</taxon>
        <taxon>Streptomyces violaceusniger group</taxon>
    </lineage>
</organism>
<evidence type="ECO:0000256" key="1">
    <source>
        <dbReference type="SAM" id="MobiDB-lite"/>
    </source>
</evidence>
<proteinExistence type="predicted"/>
<comment type="caution">
    <text evidence="2">The sequence shown here is derived from an EMBL/GenBank/DDBJ whole genome shotgun (WGS) entry which is preliminary data.</text>
</comment>
<evidence type="ECO:0008006" key="4">
    <source>
        <dbReference type="Google" id="ProtNLM"/>
    </source>
</evidence>
<evidence type="ECO:0000313" key="2">
    <source>
        <dbReference type="EMBL" id="GAA0951959.1"/>
    </source>
</evidence>
<dbReference type="Proteomes" id="UP001500418">
    <property type="component" value="Unassembled WGS sequence"/>
</dbReference>
<sequence length="71" mass="7258">MEQGVQLTGADGLMTALTRRELQTVLEVEMAGHLGYDRGDPAGRGAANVSNGSVLSGPGTRASLPHSPAAR</sequence>